<dbReference type="InterPro" id="IPR051666">
    <property type="entry name" value="SP_Capacitation_Regulator"/>
</dbReference>
<comment type="subcellular location">
    <subcellularLocation>
        <location evidence="1">Secreted</location>
    </subcellularLocation>
</comment>
<comment type="similarity">
    <text evidence="2">Belongs to the seminal plasma protein family.</text>
</comment>
<dbReference type="Ensembl" id="ENSSMRT00000031020.1">
    <property type="protein sequence ID" value="ENSSMRP00000026541.1"/>
    <property type="gene ID" value="ENSSMRG00000020506.1"/>
</dbReference>
<keyword evidence="4" id="KW-0677">Repeat</keyword>
<dbReference type="InterPro" id="IPR036943">
    <property type="entry name" value="FN_type2_sf"/>
</dbReference>
<sequence>MKAVKNILAASTPQLFLLLLWLDSLQQPECQSQGTFVPWRFFSFFCMPPSHPETGCVFPFIYKGKSYHRCTSADQHEGKSWCATTPDYHADLKWRLCNQTDCVFPFVFRGKSYNSCTRAGRTDRRRWCSLTANADAGKDWLFC</sequence>
<dbReference type="GO" id="GO:0008201">
    <property type="term" value="F:heparin binding"/>
    <property type="evidence" value="ECO:0007669"/>
    <property type="project" value="TreeGrafter"/>
</dbReference>
<evidence type="ECO:0000256" key="2">
    <source>
        <dbReference type="ARBA" id="ARBA00010011"/>
    </source>
</evidence>
<evidence type="ECO:0000313" key="10">
    <source>
        <dbReference type="Proteomes" id="UP000694421"/>
    </source>
</evidence>
<feature type="disulfide bond" evidence="6">
    <location>
        <begin position="70"/>
        <end position="97"/>
    </location>
</feature>
<dbReference type="OMA" id="CEINGEA"/>
<evidence type="ECO:0000313" key="9">
    <source>
        <dbReference type="Ensembl" id="ENSSMRP00000026541.1"/>
    </source>
</evidence>
<dbReference type="FunFam" id="2.10.10.10:FF:000003">
    <property type="entry name" value="binder of sperm protein homolog 1"/>
    <property type="match status" value="2"/>
</dbReference>
<dbReference type="SMART" id="SM00059">
    <property type="entry name" value="FN2"/>
    <property type="match status" value="2"/>
</dbReference>
<accession>A0A8D0E4Z4</accession>
<dbReference type="SUPFAM" id="SSF57440">
    <property type="entry name" value="Kringle-like"/>
    <property type="match status" value="2"/>
</dbReference>
<keyword evidence="3" id="KW-0964">Secreted</keyword>
<dbReference type="Proteomes" id="UP000694421">
    <property type="component" value="Unplaced"/>
</dbReference>
<dbReference type="InterPro" id="IPR013806">
    <property type="entry name" value="Kringle-like"/>
</dbReference>
<dbReference type="InterPro" id="IPR000562">
    <property type="entry name" value="FN_type2_dom"/>
</dbReference>
<feature type="disulfide bond" evidence="6">
    <location>
        <begin position="116"/>
        <end position="143"/>
    </location>
</feature>
<dbReference type="PROSITE" id="PS51092">
    <property type="entry name" value="FN2_2"/>
    <property type="match status" value="2"/>
</dbReference>
<feature type="chain" id="PRO_5034958318" description="Fibronectin type-II domain-containing protein" evidence="7">
    <location>
        <begin position="33"/>
        <end position="143"/>
    </location>
</feature>
<reference evidence="9" key="2">
    <citation type="submission" date="2025-09" db="UniProtKB">
        <authorList>
            <consortium name="Ensembl"/>
        </authorList>
    </citation>
    <scope>IDENTIFICATION</scope>
</reference>
<keyword evidence="10" id="KW-1185">Reference proteome</keyword>
<feature type="domain" description="Fibronectin type-II" evidence="8">
    <location>
        <begin position="51"/>
        <end position="99"/>
    </location>
</feature>
<feature type="domain" description="Fibronectin type-II" evidence="8">
    <location>
        <begin position="97"/>
        <end position="143"/>
    </location>
</feature>
<protein>
    <recommendedName>
        <fullName evidence="8">Fibronectin type-II domain-containing protein</fullName>
    </recommendedName>
</protein>
<evidence type="ECO:0000256" key="3">
    <source>
        <dbReference type="ARBA" id="ARBA00022525"/>
    </source>
</evidence>
<reference evidence="9" key="1">
    <citation type="submission" date="2025-08" db="UniProtKB">
        <authorList>
            <consortium name="Ensembl"/>
        </authorList>
    </citation>
    <scope>IDENTIFICATION</scope>
</reference>
<evidence type="ECO:0000256" key="5">
    <source>
        <dbReference type="ARBA" id="ARBA00023157"/>
    </source>
</evidence>
<dbReference type="Pfam" id="PF00040">
    <property type="entry name" value="fn2"/>
    <property type="match status" value="2"/>
</dbReference>
<dbReference type="Gene3D" id="2.10.10.10">
    <property type="entry name" value="Fibronectin, type II, collagen-binding"/>
    <property type="match status" value="2"/>
</dbReference>
<dbReference type="PRINTS" id="PR00013">
    <property type="entry name" value="FNTYPEII"/>
</dbReference>
<dbReference type="CDD" id="cd00062">
    <property type="entry name" value="FN2"/>
    <property type="match status" value="2"/>
</dbReference>
<keyword evidence="7" id="KW-0732">Signal</keyword>
<keyword evidence="5 6" id="KW-1015">Disulfide bond</keyword>
<name>A0A8D0E4Z4_SALMN</name>
<feature type="signal peptide" evidence="7">
    <location>
        <begin position="1"/>
        <end position="32"/>
    </location>
</feature>
<proteinExistence type="inferred from homology"/>
<evidence type="ECO:0000256" key="1">
    <source>
        <dbReference type="ARBA" id="ARBA00004613"/>
    </source>
</evidence>
<evidence type="ECO:0000256" key="6">
    <source>
        <dbReference type="PROSITE-ProRule" id="PRU00479"/>
    </source>
</evidence>
<evidence type="ECO:0000256" key="4">
    <source>
        <dbReference type="ARBA" id="ARBA00022737"/>
    </source>
</evidence>
<evidence type="ECO:0000256" key="7">
    <source>
        <dbReference type="SAM" id="SignalP"/>
    </source>
</evidence>
<dbReference type="PANTHER" id="PTHR22918:SF1">
    <property type="entry name" value="FIBRONECTIN TYPE-II DOMAIN-CONTAINING PROTEIN"/>
    <property type="match status" value="1"/>
</dbReference>
<dbReference type="GO" id="GO:0005576">
    <property type="term" value="C:extracellular region"/>
    <property type="evidence" value="ECO:0007669"/>
    <property type="project" value="UniProtKB-SubCell"/>
</dbReference>
<evidence type="ECO:0000259" key="8">
    <source>
        <dbReference type="PROSITE" id="PS51092"/>
    </source>
</evidence>
<dbReference type="GO" id="GO:0048240">
    <property type="term" value="P:sperm capacitation"/>
    <property type="evidence" value="ECO:0007669"/>
    <property type="project" value="TreeGrafter"/>
</dbReference>
<organism evidence="9 10">
    <name type="scientific">Salvator merianae</name>
    <name type="common">Argentine black and white tegu</name>
    <name type="synonym">Tupinambis merianae</name>
    <dbReference type="NCBI Taxonomy" id="96440"/>
    <lineage>
        <taxon>Eukaryota</taxon>
        <taxon>Metazoa</taxon>
        <taxon>Chordata</taxon>
        <taxon>Craniata</taxon>
        <taxon>Vertebrata</taxon>
        <taxon>Euteleostomi</taxon>
        <taxon>Lepidosauria</taxon>
        <taxon>Squamata</taxon>
        <taxon>Bifurcata</taxon>
        <taxon>Unidentata</taxon>
        <taxon>Episquamata</taxon>
        <taxon>Laterata</taxon>
        <taxon>Teiioidea</taxon>
        <taxon>Teiidae</taxon>
        <taxon>Salvator</taxon>
    </lineage>
</organism>
<dbReference type="PANTHER" id="PTHR22918">
    <property type="entry name" value="SEMINAL PLASMA PROTEIN"/>
    <property type="match status" value="1"/>
</dbReference>
<feature type="disulfide bond" evidence="6">
    <location>
        <begin position="102"/>
        <end position="128"/>
    </location>
</feature>
<feature type="disulfide bond" evidence="6">
    <location>
        <begin position="56"/>
        <end position="82"/>
    </location>
</feature>
<dbReference type="GO" id="GO:0009986">
    <property type="term" value="C:cell surface"/>
    <property type="evidence" value="ECO:0007669"/>
    <property type="project" value="TreeGrafter"/>
</dbReference>
<dbReference type="GeneTree" id="ENSGT00940000164580"/>
<dbReference type="AlphaFoldDB" id="A0A8D0E4Z4"/>